<gene>
    <name evidence="2" type="ORF">Enr10x_52700</name>
</gene>
<dbReference type="Proteomes" id="UP000315647">
    <property type="component" value="Chromosome"/>
</dbReference>
<dbReference type="RefSeq" id="WP_145451811.1">
    <property type="nucleotide sequence ID" value="NZ_CP037421.1"/>
</dbReference>
<sequence>MIATDAFDNYWSEIRLSEDYLKTYGHNECFDYEDRSHSSLVYANREVQKHLKSVSQLRMFDGPGENERFSAQNFHEALIDVLNPPERWFRQFWVLNSPEYLALKSGAKNDEDLVLHELNSKTAKPHSDPEVKKKRSAPAGKERFGQNTMLLLHFLLSHHGCNSDNPNNSYLSQSQITKKINEEGIKISQPTVSRSLDSLMREAPSFGRLNGAKKYKLLCEQNEICGVLSGLQVKSNQYLDRELPVLLGISDENIDLLHEKGY</sequence>
<reference evidence="2 3" key="1">
    <citation type="submission" date="2019-03" db="EMBL/GenBank/DDBJ databases">
        <title>Deep-cultivation of Planctomycetes and their phenomic and genomic characterization uncovers novel biology.</title>
        <authorList>
            <person name="Wiegand S."/>
            <person name="Jogler M."/>
            <person name="Boedeker C."/>
            <person name="Pinto D."/>
            <person name="Vollmers J."/>
            <person name="Rivas-Marin E."/>
            <person name="Kohn T."/>
            <person name="Peeters S.H."/>
            <person name="Heuer A."/>
            <person name="Rast P."/>
            <person name="Oberbeckmann S."/>
            <person name="Bunk B."/>
            <person name="Jeske O."/>
            <person name="Meyerdierks A."/>
            <person name="Storesund J.E."/>
            <person name="Kallscheuer N."/>
            <person name="Luecker S."/>
            <person name="Lage O.M."/>
            <person name="Pohl T."/>
            <person name="Merkel B.J."/>
            <person name="Hornburger P."/>
            <person name="Mueller R.-W."/>
            <person name="Bruemmer F."/>
            <person name="Labrenz M."/>
            <person name="Spormann A.M."/>
            <person name="Op den Camp H."/>
            <person name="Overmann J."/>
            <person name="Amann R."/>
            <person name="Jetten M.S.M."/>
            <person name="Mascher T."/>
            <person name="Medema M.H."/>
            <person name="Devos D.P."/>
            <person name="Kaster A.-K."/>
            <person name="Ovreas L."/>
            <person name="Rohde M."/>
            <person name="Galperin M.Y."/>
            <person name="Jogler C."/>
        </authorList>
    </citation>
    <scope>NUCLEOTIDE SEQUENCE [LARGE SCALE GENOMIC DNA]</scope>
    <source>
        <strain evidence="2 3">Enr10</strain>
    </source>
</reference>
<dbReference type="AlphaFoldDB" id="A0A517QE53"/>
<keyword evidence="3" id="KW-1185">Reference proteome</keyword>
<evidence type="ECO:0000313" key="3">
    <source>
        <dbReference type="Proteomes" id="UP000315647"/>
    </source>
</evidence>
<feature type="compositionally biased region" description="Basic and acidic residues" evidence="1">
    <location>
        <begin position="119"/>
        <end position="131"/>
    </location>
</feature>
<evidence type="ECO:0000313" key="2">
    <source>
        <dbReference type="EMBL" id="QDT29913.1"/>
    </source>
</evidence>
<dbReference type="Gene3D" id="1.10.10.10">
    <property type="entry name" value="Winged helix-like DNA-binding domain superfamily/Winged helix DNA-binding domain"/>
    <property type="match status" value="1"/>
</dbReference>
<dbReference type="EMBL" id="CP037421">
    <property type="protein sequence ID" value="QDT29913.1"/>
    <property type="molecule type" value="Genomic_DNA"/>
</dbReference>
<protein>
    <submittedName>
        <fullName evidence="2">Uncharacterized protein</fullName>
    </submittedName>
</protein>
<evidence type="ECO:0000256" key="1">
    <source>
        <dbReference type="SAM" id="MobiDB-lite"/>
    </source>
</evidence>
<organism evidence="2 3">
    <name type="scientific">Gimesia panareensis</name>
    <dbReference type="NCBI Taxonomy" id="2527978"/>
    <lineage>
        <taxon>Bacteria</taxon>
        <taxon>Pseudomonadati</taxon>
        <taxon>Planctomycetota</taxon>
        <taxon>Planctomycetia</taxon>
        <taxon>Planctomycetales</taxon>
        <taxon>Planctomycetaceae</taxon>
        <taxon>Gimesia</taxon>
    </lineage>
</organism>
<dbReference type="InterPro" id="IPR036388">
    <property type="entry name" value="WH-like_DNA-bd_sf"/>
</dbReference>
<name>A0A517QE53_9PLAN</name>
<proteinExistence type="predicted"/>
<accession>A0A517QE53</accession>
<feature type="region of interest" description="Disordered" evidence="1">
    <location>
        <begin position="119"/>
        <end position="140"/>
    </location>
</feature>